<evidence type="ECO:0000256" key="5">
    <source>
        <dbReference type="ARBA" id="ARBA00023077"/>
    </source>
</evidence>
<evidence type="ECO:0000313" key="14">
    <source>
        <dbReference type="Proteomes" id="UP000462014"/>
    </source>
</evidence>
<feature type="signal peptide" evidence="10">
    <location>
        <begin position="1"/>
        <end position="29"/>
    </location>
</feature>
<protein>
    <submittedName>
        <fullName evidence="13">SusC/RagA family TonB-linked outer membrane protein</fullName>
    </submittedName>
</protein>
<feature type="chain" id="PRO_5029585937" evidence="10">
    <location>
        <begin position="30"/>
        <end position="1032"/>
    </location>
</feature>
<dbReference type="InterPro" id="IPR023997">
    <property type="entry name" value="TonB-dep_OMP_SusC/RagA_CS"/>
</dbReference>
<evidence type="ECO:0000256" key="3">
    <source>
        <dbReference type="ARBA" id="ARBA00022452"/>
    </source>
</evidence>
<dbReference type="EMBL" id="WPIK01000002">
    <property type="protein sequence ID" value="MVN20415.1"/>
    <property type="molecule type" value="Genomic_DNA"/>
</dbReference>
<keyword evidence="2 8" id="KW-0813">Transport</keyword>
<dbReference type="InterPro" id="IPR039426">
    <property type="entry name" value="TonB-dep_rcpt-like"/>
</dbReference>
<evidence type="ECO:0000259" key="12">
    <source>
        <dbReference type="Pfam" id="PF07715"/>
    </source>
</evidence>
<evidence type="ECO:0000256" key="9">
    <source>
        <dbReference type="RuleBase" id="RU003357"/>
    </source>
</evidence>
<proteinExistence type="inferred from homology"/>
<evidence type="ECO:0000256" key="4">
    <source>
        <dbReference type="ARBA" id="ARBA00022692"/>
    </source>
</evidence>
<evidence type="ECO:0000256" key="7">
    <source>
        <dbReference type="ARBA" id="ARBA00023237"/>
    </source>
</evidence>
<name>A0A7K1SSZ8_9SPHI</name>
<comment type="subcellular location">
    <subcellularLocation>
        <location evidence="1 8">Cell outer membrane</location>
        <topology evidence="1 8">Multi-pass membrane protein</topology>
    </subcellularLocation>
</comment>
<organism evidence="13 14">
    <name type="scientific">Mucilaginibacter arboris</name>
    <dbReference type="NCBI Taxonomy" id="2682090"/>
    <lineage>
        <taxon>Bacteria</taxon>
        <taxon>Pseudomonadati</taxon>
        <taxon>Bacteroidota</taxon>
        <taxon>Sphingobacteriia</taxon>
        <taxon>Sphingobacteriales</taxon>
        <taxon>Sphingobacteriaceae</taxon>
        <taxon>Mucilaginibacter</taxon>
    </lineage>
</organism>
<evidence type="ECO:0000256" key="2">
    <source>
        <dbReference type="ARBA" id="ARBA00022448"/>
    </source>
</evidence>
<dbReference type="Pfam" id="PF07715">
    <property type="entry name" value="Plug"/>
    <property type="match status" value="1"/>
</dbReference>
<feature type="domain" description="TonB-dependent receptor-like beta-barrel" evidence="11">
    <location>
        <begin position="396"/>
        <end position="984"/>
    </location>
</feature>
<keyword evidence="7 8" id="KW-0998">Cell outer membrane</keyword>
<dbReference type="PROSITE" id="PS52016">
    <property type="entry name" value="TONB_DEPENDENT_REC_3"/>
    <property type="match status" value="1"/>
</dbReference>
<sequence length="1032" mass="111757">MIDFTLSAKWKASSLCFFFILFYSIQSNAQSRTVTGKIVDSKSNETLIGATVQIKGSTTGTATDINGGFTIKADQGDVLEIKSIGYTTVTVPADFNNPMLIRLNPTNTALNEVLVVGYATQRKADLTGAVSSIRSSDIADLPVGGADQILQGKAAGVAVTQNTGAPGDGINVLIRGVGTINNNNPLYVIDGIPTQNGINEISPNDIESISVLKDASSAAIYGARAANGVVIVTTKRGKKGPPKVSLNAYSGVQTPQHLIKMANTSEYVSAFNTAAAADGRAQIPASLISTLPDVNWQKEVLRPSPISNVQLGISGGSENTTYIVSSNYFAQDGLIQNSSYDRLNLRTAINSNISKVFTVGTNLNLSYAKNRQVGTSGDGYGAGNPGASVVRYALFRTPATPVFNQNGQYVDIPDHPEFFGDGLNPVGFADNYNRNFNNYSVLGNVFLEINPVKNLKIRSDFGTNFLISDYKQFFATWGIDRFLNSPNSLAQSNTTQFDYNWTNTATYNLTVAEKHVFNFLIGSELIKSNTQAFSASRTVYSDQSSTFQYLDNGLGIQQNGGNQTHWALFSLFGRVNYAYNDKYLATFNFRRDGSSRLDPSNQYGNFYGGSLGWRIDQEEFMKDIKPISLLKLRAGIGQLGNQEIGNYSYATLISSAGYYPFNGTGNQGNAINTLGNPNVRWETSTQTDIGLDLGLFNSALQISADYFIKNTSGMLLQPAKPTSAGSAASAFVNAGSMRNQGFEFEVNYRNGIGKKVKYSVIGNLSVINNKVTSLAGGSPLVGGRIDNNYYATQTAVGQPVGSFYLLQQEGIFQNAQQVFTHAYQGPGIQPGDVMFKDISGPNGKPDGIIDEYDRTYVGSPIPKLTYGLTGNLSYAGFDVSLFFQGVYGNKLYNQINTDIEGFYRSFNITERAATESWTGEGSTNEFPRLSWNGATNNKRPSTRFLEDGSYLRLKNIQLGYTIGDKLVKRLKITSVRVFVSAQNVFTVTKYTGIDPEIYTNSNSSGDGVRAVGIDWGTYPSARTFTAGVSANF</sequence>
<dbReference type="AlphaFoldDB" id="A0A7K1SSZ8"/>
<dbReference type="Pfam" id="PF13715">
    <property type="entry name" value="CarbopepD_reg_2"/>
    <property type="match status" value="1"/>
</dbReference>
<dbReference type="NCBIfam" id="TIGR04057">
    <property type="entry name" value="SusC_RagA_signa"/>
    <property type="match status" value="1"/>
</dbReference>
<comment type="similarity">
    <text evidence="8 9">Belongs to the TonB-dependent receptor family.</text>
</comment>
<dbReference type="InterPro" id="IPR036942">
    <property type="entry name" value="Beta-barrel_TonB_sf"/>
</dbReference>
<accession>A0A7K1SSZ8</accession>
<reference evidence="13 14" key="1">
    <citation type="submission" date="2019-12" db="EMBL/GenBank/DDBJ databases">
        <title>Mucilaginibacter sp. HMF7410 genome sequencing and assembly.</title>
        <authorList>
            <person name="Kang H."/>
            <person name="Cha I."/>
            <person name="Kim H."/>
            <person name="Joh K."/>
        </authorList>
    </citation>
    <scope>NUCLEOTIDE SEQUENCE [LARGE SCALE GENOMIC DNA]</scope>
    <source>
        <strain evidence="13 14">HMF7410</strain>
    </source>
</reference>
<keyword evidence="10" id="KW-0732">Signal</keyword>
<dbReference type="InterPro" id="IPR000531">
    <property type="entry name" value="Beta-barrel_TonB"/>
</dbReference>
<evidence type="ECO:0000256" key="1">
    <source>
        <dbReference type="ARBA" id="ARBA00004571"/>
    </source>
</evidence>
<evidence type="ECO:0000259" key="11">
    <source>
        <dbReference type="Pfam" id="PF00593"/>
    </source>
</evidence>
<keyword evidence="4 8" id="KW-0812">Transmembrane</keyword>
<dbReference type="InterPro" id="IPR012910">
    <property type="entry name" value="Plug_dom"/>
</dbReference>
<gene>
    <name evidence="13" type="ORF">GO621_02555</name>
</gene>
<dbReference type="InterPro" id="IPR037066">
    <property type="entry name" value="Plug_dom_sf"/>
</dbReference>
<dbReference type="InterPro" id="IPR008969">
    <property type="entry name" value="CarboxyPept-like_regulatory"/>
</dbReference>
<keyword evidence="5 9" id="KW-0798">TonB box</keyword>
<dbReference type="InterPro" id="IPR023996">
    <property type="entry name" value="TonB-dep_OMP_SusC/RagA"/>
</dbReference>
<dbReference type="RefSeq" id="WP_157563904.1">
    <property type="nucleotide sequence ID" value="NZ_WPIK01000002.1"/>
</dbReference>
<dbReference type="Proteomes" id="UP000462014">
    <property type="component" value="Unassembled WGS sequence"/>
</dbReference>
<dbReference type="Gene3D" id="2.40.170.20">
    <property type="entry name" value="TonB-dependent receptor, beta-barrel domain"/>
    <property type="match status" value="1"/>
</dbReference>
<dbReference type="SUPFAM" id="SSF56935">
    <property type="entry name" value="Porins"/>
    <property type="match status" value="1"/>
</dbReference>
<keyword evidence="14" id="KW-1185">Reference proteome</keyword>
<dbReference type="SUPFAM" id="SSF49464">
    <property type="entry name" value="Carboxypeptidase regulatory domain-like"/>
    <property type="match status" value="1"/>
</dbReference>
<dbReference type="Gene3D" id="2.60.40.1120">
    <property type="entry name" value="Carboxypeptidase-like, regulatory domain"/>
    <property type="match status" value="1"/>
</dbReference>
<evidence type="ECO:0000256" key="6">
    <source>
        <dbReference type="ARBA" id="ARBA00023136"/>
    </source>
</evidence>
<dbReference type="NCBIfam" id="TIGR04056">
    <property type="entry name" value="OMP_RagA_SusC"/>
    <property type="match status" value="1"/>
</dbReference>
<dbReference type="GO" id="GO:0009279">
    <property type="term" value="C:cell outer membrane"/>
    <property type="evidence" value="ECO:0007669"/>
    <property type="project" value="UniProtKB-SubCell"/>
</dbReference>
<evidence type="ECO:0000256" key="8">
    <source>
        <dbReference type="PROSITE-ProRule" id="PRU01360"/>
    </source>
</evidence>
<comment type="caution">
    <text evidence="13">The sequence shown here is derived from an EMBL/GenBank/DDBJ whole genome shotgun (WGS) entry which is preliminary data.</text>
</comment>
<evidence type="ECO:0000256" key="10">
    <source>
        <dbReference type="SAM" id="SignalP"/>
    </source>
</evidence>
<keyword evidence="6 8" id="KW-0472">Membrane</keyword>
<evidence type="ECO:0000313" key="13">
    <source>
        <dbReference type="EMBL" id="MVN20415.1"/>
    </source>
</evidence>
<keyword evidence="3 8" id="KW-1134">Transmembrane beta strand</keyword>
<dbReference type="Gene3D" id="2.170.130.10">
    <property type="entry name" value="TonB-dependent receptor, plug domain"/>
    <property type="match status" value="1"/>
</dbReference>
<dbReference type="Pfam" id="PF00593">
    <property type="entry name" value="TonB_dep_Rec_b-barrel"/>
    <property type="match status" value="1"/>
</dbReference>
<feature type="domain" description="TonB-dependent receptor plug" evidence="12">
    <location>
        <begin position="123"/>
        <end position="229"/>
    </location>
</feature>